<dbReference type="EMBL" id="CAMAPF010000006">
    <property type="protein sequence ID" value="CAH9056214.1"/>
    <property type="molecule type" value="Genomic_DNA"/>
</dbReference>
<feature type="region of interest" description="Disordered" evidence="1">
    <location>
        <begin position="1"/>
        <end position="33"/>
    </location>
</feature>
<sequence>MAPHGESLLRSNHTTKNNNNNKNNDQNVIKQPLISNDNLKRTVSDISMVLSKEVTMSTCGPGRDANLPPIIEVEGTKCECCGLSEDCTPQYIARVRSKFVGKWICGLCSEAVKEEEGKKGVIREEALSSHMNACSKFNKHVRAHPVLYQAEAMRQMLKKKRADKAIRANKTVQNKGVGIARTSSCIPAITGDIKNEHPRRDNN</sequence>
<dbReference type="Proteomes" id="UP001152523">
    <property type="component" value="Unassembled WGS sequence"/>
</dbReference>
<dbReference type="PANTHER" id="PTHR33108">
    <property type="entry name" value="OS01G0745000 PROTEIN"/>
    <property type="match status" value="1"/>
</dbReference>
<organism evidence="2 3">
    <name type="scientific">Cuscuta epithymum</name>
    <dbReference type="NCBI Taxonomy" id="186058"/>
    <lineage>
        <taxon>Eukaryota</taxon>
        <taxon>Viridiplantae</taxon>
        <taxon>Streptophyta</taxon>
        <taxon>Embryophyta</taxon>
        <taxon>Tracheophyta</taxon>
        <taxon>Spermatophyta</taxon>
        <taxon>Magnoliopsida</taxon>
        <taxon>eudicotyledons</taxon>
        <taxon>Gunneridae</taxon>
        <taxon>Pentapetalae</taxon>
        <taxon>asterids</taxon>
        <taxon>lamiids</taxon>
        <taxon>Solanales</taxon>
        <taxon>Convolvulaceae</taxon>
        <taxon>Cuscuteae</taxon>
        <taxon>Cuscuta</taxon>
        <taxon>Cuscuta subgen. Cuscuta</taxon>
    </lineage>
</organism>
<proteinExistence type="predicted"/>
<protein>
    <recommendedName>
        <fullName evidence="4">DUF1677 family protein</fullName>
    </recommendedName>
</protein>
<gene>
    <name evidence="2" type="ORF">CEPIT_LOCUS930</name>
</gene>
<evidence type="ECO:0000313" key="3">
    <source>
        <dbReference type="Proteomes" id="UP001152523"/>
    </source>
</evidence>
<keyword evidence="3" id="KW-1185">Reference proteome</keyword>
<dbReference type="AlphaFoldDB" id="A0AAV0BY57"/>
<name>A0AAV0BY57_9ASTE</name>
<evidence type="ECO:0008006" key="4">
    <source>
        <dbReference type="Google" id="ProtNLM"/>
    </source>
</evidence>
<dbReference type="PANTHER" id="PTHR33108:SF51">
    <property type="entry name" value="DUF1677 FAMILY PROTEIN (DUF1677)"/>
    <property type="match status" value="1"/>
</dbReference>
<dbReference type="Pfam" id="PF07911">
    <property type="entry name" value="DUF1677"/>
    <property type="match status" value="1"/>
</dbReference>
<reference evidence="2" key="1">
    <citation type="submission" date="2022-07" db="EMBL/GenBank/DDBJ databases">
        <authorList>
            <person name="Macas J."/>
            <person name="Novak P."/>
            <person name="Neumann P."/>
        </authorList>
    </citation>
    <scope>NUCLEOTIDE SEQUENCE</scope>
</reference>
<comment type="caution">
    <text evidence="2">The sequence shown here is derived from an EMBL/GenBank/DDBJ whole genome shotgun (WGS) entry which is preliminary data.</text>
</comment>
<evidence type="ECO:0000313" key="2">
    <source>
        <dbReference type="EMBL" id="CAH9056214.1"/>
    </source>
</evidence>
<dbReference type="InterPro" id="IPR012876">
    <property type="entry name" value="DUF1677_pln"/>
</dbReference>
<accession>A0AAV0BY57</accession>
<evidence type="ECO:0000256" key="1">
    <source>
        <dbReference type="SAM" id="MobiDB-lite"/>
    </source>
</evidence>